<accession>F2F8J8</accession>
<dbReference type="STRING" id="1002809.SSIL_0516"/>
<dbReference type="InterPro" id="IPR000182">
    <property type="entry name" value="GNAT_dom"/>
</dbReference>
<gene>
    <name evidence="2" type="ordered locus">SSIL_0516</name>
</gene>
<dbReference type="KEGG" id="siv:SSIL_0516"/>
<dbReference type="RefSeq" id="WP_014822611.1">
    <property type="nucleotide sequence ID" value="NC_018065.1"/>
</dbReference>
<dbReference type="HOGENOM" id="CLU_074359_0_0_9"/>
<protein>
    <submittedName>
        <fullName evidence="2">Histone acetyltransferase HPA2</fullName>
    </submittedName>
</protein>
<dbReference type="CDD" id="cd04301">
    <property type="entry name" value="NAT_SF"/>
    <property type="match status" value="2"/>
</dbReference>
<proteinExistence type="predicted"/>
<dbReference type="Pfam" id="PF00583">
    <property type="entry name" value="Acetyltransf_1"/>
    <property type="match status" value="2"/>
</dbReference>
<organism evidence="2 3">
    <name type="scientific">Solibacillus silvestris (strain StLB046)</name>
    <name type="common">Bacillus silvestris</name>
    <dbReference type="NCBI Taxonomy" id="1002809"/>
    <lineage>
        <taxon>Bacteria</taxon>
        <taxon>Bacillati</taxon>
        <taxon>Bacillota</taxon>
        <taxon>Bacilli</taxon>
        <taxon>Bacillales</taxon>
        <taxon>Caryophanaceae</taxon>
        <taxon>Solibacillus</taxon>
    </lineage>
</organism>
<reference evidence="2 3" key="2">
    <citation type="journal article" date="2012" name="J. Biosci. Bioeng.">
        <title>Complete genome sequence and characterization of the N-acylhomoserine lactone-degrading gene of the potato leaf-associated Solibacillus silvestris.</title>
        <authorList>
            <person name="Morohoshi T."/>
            <person name="Tominaga Y."/>
            <person name="Someya N."/>
            <person name="Ikeda T."/>
        </authorList>
    </citation>
    <scope>NUCLEOTIDE SEQUENCE [LARGE SCALE GENOMIC DNA]</scope>
    <source>
        <strain evidence="2 3">StLB046</strain>
    </source>
</reference>
<dbReference type="PROSITE" id="PS51186">
    <property type="entry name" value="GNAT"/>
    <property type="match status" value="2"/>
</dbReference>
<dbReference type="AlphaFoldDB" id="F2F8J8"/>
<dbReference type="PANTHER" id="PTHR43617">
    <property type="entry name" value="L-AMINO ACID N-ACETYLTRANSFERASE"/>
    <property type="match status" value="1"/>
</dbReference>
<keyword evidence="3" id="KW-1185">Reference proteome</keyword>
<dbReference type="PATRIC" id="fig|1002809.3.peg.522"/>
<dbReference type="GO" id="GO:0016747">
    <property type="term" value="F:acyltransferase activity, transferring groups other than amino-acyl groups"/>
    <property type="evidence" value="ECO:0007669"/>
    <property type="project" value="InterPro"/>
</dbReference>
<dbReference type="InterPro" id="IPR050276">
    <property type="entry name" value="MshD_Acetyltransferase"/>
</dbReference>
<dbReference type="Gene3D" id="3.40.630.30">
    <property type="match status" value="2"/>
</dbReference>
<sequence length="312" mass="36025">MLKPVTKESHKDVVDLWNICLPDFKLSDRLLEQNSWQSPYVLHEGSAIKEIDGEIAGVVIAKVWHETHGVSLNKEHGWIQMLLVHPDYRQQKIGTELYRYAEQALLNNGIKKIQLGGDLGHLLCGVPLDQREGVAFAEKFGFKRVVDSVDFTKTITERLSLPEKNNVQFVLLEKEEQQQLIDFMSKSFPGRWTFEAHDYFAHGGTGRDYVVVKWEGKIVGFCRINDEHSAWKGPNYNWAEQFDRLGGIGPLGVNEDYRKYGLGRAVIEAAEYYLQQRGKETFFIDWTDLIAFYEKLGYTIWKDYGIFVKQVE</sequence>
<evidence type="ECO:0000313" key="2">
    <source>
        <dbReference type="EMBL" id="BAK14939.1"/>
    </source>
</evidence>
<dbReference type="Proteomes" id="UP000006691">
    <property type="component" value="Chromosome"/>
</dbReference>
<feature type="domain" description="N-acetyltransferase" evidence="1">
    <location>
        <begin position="167"/>
        <end position="312"/>
    </location>
</feature>
<feature type="domain" description="N-acetyltransferase" evidence="1">
    <location>
        <begin position="1"/>
        <end position="162"/>
    </location>
</feature>
<name>F2F8J8_SOLSS</name>
<evidence type="ECO:0000259" key="1">
    <source>
        <dbReference type="PROSITE" id="PS51186"/>
    </source>
</evidence>
<dbReference type="EMBL" id="AP012157">
    <property type="protein sequence ID" value="BAK14939.1"/>
    <property type="molecule type" value="Genomic_DNA"/>
</dbReference>
<evidence type="ECO:0000313" key="3">
    <source>
        <dbReference type="Proteomes" id="UP000006691"/>
    </source>
</evidence>
<dbReference type="eggNOG" id="COG1246">
    <property type="taxonomic scope" value="Bacteria"/>
</dbReference>
<dbReference type="InterPro" id="IPR016181">
    <property type="entry name" value="Acyl_CoA_acyltransferase"/>
</dbReference>
<dbReference type="eggNOG" id="COG0456">
    <property type="taxonomic scope" value="Bacteria"/>
</dbReference>
<dbReference type="SUPFAM" id="SSF55729">
    <property type="entry name" value="Acyl-CoA N-acyltransferases (Nat)"/>
    <property type="match status" value="1"/>
</dbReference>
<reference evidence="3" key="1">
    <citation type="submission" date="2011-04" db="EMBL/GenBank/DDBJ databases">
        <title>Genome sequence of Solibacillus silvestris StLB046.</title>
        <authorList>
            <person name="Morohoshi T."/>
            <person name="Someya N."/>
            <person name="Ikeda T."/>
        </authorList>
    </citation>
    <scope>NUCLEOTIDE SEQUENCE [LARGE SCALE GENOMIC DNA]</scope>
    <source>
        <strain evidence="3">StLB046</strain>
    </source>
</reference>